<dbReference type="Proteomes" id="UP000676325">
    <property type="component" value="Unassembled WGS sequence"/>
</dbReference>
<reference evidence="2" key="1">
    <citation type="submission" date="2021-04" db="EMBL/GenBank/DDBJ databases">
        <title>Genome based classification of Actinospica acidithermotolerans sp. nov., an actinobacterium isolated from an Indonesian hot spring.</title>
        <authorList>
            <person name="Kusuma A.B."/>
            <person name="Putra K.E."/>
            <person name="Nafisah S."/>
            <person name="Loh J."/>
            <person name="Nouioui I."/>
            <person name="Goodfellow M."/>
        </authorList>
    </citation>
    <scope>NUCLEOTIDE SEQUENCE</scope>
    <source>
        <strain evidence="2">MGRD01-02</strain>
    </source>
</reference>
<sequence length="58" mass="6212">MTSRVTAAPIDLDGPGHYLSWSFIQISAANLLMIVLILLVFVAALLLPFPGRGGDEDD</sequence>
<organism evidence="2 3">
    <name type="scientific">Actinospica acidithermotolerans</name>
    <dbReference type="NCBI Taxonomy" id="2828514"/>
    <lineage>
        <taxon>Bacteria</taxon>
        <taxon>Bacillati</taxon>
        <taxon>Actinomycetota</taxon>
        <taxon>Actinomycetes</taxon>
        <taxon>Catenulisporales</taxon>
        <taxon>Actinospicaceae</taxon>
        <taxon>Actinospica</taxon>
    </lineage>
</organism>
<keyword evidence="3" id="KW-1185">Reference proteome</keyword>
<evidence type="ECO:0000313" key="3">
    <source>
        <dbReference type="Proteomes" id="UP000676325"/>
    </source>
</evidence>
<dbReference type="RefSeq" id="WP_212516820.1">
    <property type="nucleotide sequence ID" value="NZ_JAGSOH010000007.1"/>
</dbReference>
<dbReference type="EMBL" id="JAGSOH010000007">
    <property type="protein sequence ID" value="MBR7825666.1"/>
    <property type="molecule type" value="Genomic_DNA"/>
</dbReference>
<accession>A0A941E5U2</accession>
<feature type="transmembrane region" description="Helical" evidence="1">
    <location>
        <begin position="23"/>
        <end position="47"/>
    </location>
</feature>
<dbReference type="AlphaFoldDB" id="A0A941E5U2"/>
<evidence type="ECO:0000313" key="2">
    <source>
        <dbReference type="EMBL" id="MBR7825666.1"/>
    </source>
</evidence>
<comment type="caution">
    <text evidence="2">The sequence shown here is derived from an EMBL/GenBank/DDBJ whole genome shotgun (WGS) entry which is preliminary data.</text>
</comment>
<name>A0A941E5U2_9ACTN</name>
<gene>
    <name evidence="2" type="ORF">KDK95_05055</name>
</gene>
<keyword evidence="1" id="KW-0812">Transmembrane</keyword>
<proteinExistence type="predicted"/>
<protein>
    <submittedName>
        <fullName evidence="2">Uncharacterized protein</fullName>
    </submittedName>
</protein>
<keyword evidence="1" id="KW-1133">Transmembrane helix</keyword>
<keyword evidence="1" id="KW-0472">Membrane</keyword>
<evidence type="ECO:0000256" key="1">
    <source>
        <dbReference type="SAM" id="Phobius"/>
    </source>
</evidence>